<dbReference type="EMBL" id="UGXH01000003">
    <property type="protein sequence ID" value="SUG57665.1"/>
    <property type="molecule type" value="Genomic_DNA"/>
</dbReference>
<dbReference type="Proteomes" id="UP000254633">
    <property type="component" value="Unassembled WGS sequence"/>
</dbReference>
<evidence type="ECO:0000313" key="2">
    <source>
        <dbReference type="Proteomes" id="UP000254633"/>
    </source>
</evidence>
<dbReference type="AlphaFoldDB" id="A0A379U6P7"/>
<name>A0A379U6P7_SALDZ</name>
<protein>
    <submittedName>
        <fullName evidence="1">Uncharacterized protein</fullName>
    </submittedName>
</protein>
<reference evidence="1 2" key="1">
    <citation type="submission" date="2018-06" db="EMBL/GenBank/DDBJ databases">
        <authorList>
            <consortium name="Pathogen Informatics"/>
            <person name="Doyle S."/>
        </authorList>
    </citation>
    <scope>NUCLEOTIDE SEQUENCE [LARGE SCALE GENOMIC DNA]</scope>
    <source>
        <strain evidence="1 2">NCTC10060</strain>
    </source>
</reference>
<accession>A0A379U6P7</accession>
<gene>
    <name evidence="1" type="ORF">NCTC10060_04896</name>
</gene>
<dbReference type="RefSeq" id="WP_136058527.1">
    <property type="nucleotide sequence ID" value="NZ_DACWWF010000003.1"/>
</dbReference>
<sequence length="155" mass="17182">MATTLTQTHPLLTVPFSVDTDFTTLADRCEDFVKTLLESHDPTLRMALCGRLTACLRLLESTLSDPVPSHLIECLTVDALPDTQPHIDADAALLCRYSLALSQLLTGRALLPEMEQVLTGLLFELVCYFADELRAPRWLRTADGVKPIDEIENVS</sequence>
<evidence type="ECO:0000313" key="1">
    <source>
        <dbReference type="EMBL" id="SUG57665.1"/>
    </source>
</evidence>
<organism evidence="1 2">
    <name type="scientific">Salmonella diarizonae</name>
    <dbReference type="NCBI Taxonomy" id="59204"/>
    <lineage>
        <taxon>Bacteria</taxon>
        <taxon>Pseudomonadati</taxon>
        <taxon>Pseudomonadota</taxon>
        <taxon>Gammaproteobacteria</taxon>
        <taxon>Enterobacterales</taxon>
        <taxon>Enterobacteriaceae</taxon>
        <taxon>Salmonella</taxon>
    </lineage>
</organism>
<proteinExistence type="predicted"/>